<dbReference type="RefSeq" id="WP_188755691.1">
    <property type="nucleotide sequence ID" value="NZ_BMJY01000005.1"/>
</dbReference>
<dbReference type="PROSITE" id="PS51746">
    <property type="entry name" value="PPM_2"/>
    <property type="match status" value="1"/>
</dbReference>
<dbReference type="InterPro" id="IPR001932">
    <property type="entry name" value="PPM-type_phosphatase-like_dom"/>
</dbReference>
<dbReference type="CDD" id="cd00143">
    <property type="entry name" value="PP2Cc"/>
    <property type="match status" value="1"/>
</dbReference>
<evidence type="ECO:0000259" key="2">
    <source>
        <dbReference type="PROSITE" id="PS51746"/>
    </source>
</evidence>
<evidence type="ECO:0000313" key="4">
    <source>
        <dbReference type="Proteomes" id="UP000657592"/>
    </source>
</evidence>
<accession>A0A917IEP3</accession>
<dbReference type="EMBL" id="BMJY01000005">
    <property type="protein sequence ID" value="GGH42255.1"/>
    <property type="molecule type" value="Genomic_DNA"/>
</dbReference>
<keyword evidence="4" id="KW-1185">Reference proteome</keyword>
<evidence type="ECO:0000256" key="1">
    <source>
        <dbReference type="SAM" id="MobiDB-lite"/>
    </source>
</evidence>
<organism evidence="3 4">
    <name type="scientific">Microbacterium album</name>
    <dbReference type="NCBI Taxonomy" id="2053191"/>
    <lineage>
        <taxon>Bacteria</taxon>
        <taxon>Bacillati</taxon>
        <taxon>Actinomycetota</taxon>
        <taxon>Actinomycetes</taxon>
        <taxon>Micrococcales</taxon>
        <taxon>Microbacteriaceae</taxon>
        <taxon>Microbacterium</taxon>
    </lineage>
</organism>
<reference evidence="3" key="1">
    <citation type="journal article" date="2014" name="Int. J. Syst. Evol. Microbiol.">
        <title>Complete genome sequence of Corynebacterium casei LMG S-19264T (=DSM 44701T), isolated from a smear-ripened cheese.</title>
        <authorList>
            <consortium name="US DOE Joint Genome Institute (JGI-PGF)"/>
            <person name="Walter F."/>
            <person name="Albersmeier A."/>
            <person name="Kalinowski J."/>
            <person name="Ruckert C."/>
        </authorList>
    </citation>
    <scope>NUCLEOTIDE SEQUENCE</scope>
    <source>
        <strain evidence="3">CGMCC 1.15794</strain>
    </source>
</reference>
<feature type="region of interest" description="Disordered" evidence="1">
    <location>
        <begin position="245"/>
        <end position="270"/>
    </location>
</feature>
<dbReference type="InterPro" id="IPR015655">
    <property type="entry name" value="PP2C"/>
</dbReference>
<evidence type="ECO:0000313" key="3">
    <source>
        <dbReference type="EMBL" id="GGH42255.1"/>
    </source>
</evidence>
<protein>
    <submittedName>
        <fullName evidence="3">Serine/threonine protein phosphatase</fullName>
    </submittedName>
</protein>
<feature type="domain" description="PPM-type phosphatase" evidence="2">
    <location>
        <begin position="8"/>
        <end position="238"/>
    </location>
</feature>
<dbReference type="InterPro" id="IPR036457">
    <property type="entry name" value="PPM-type-like_dom_sf"/>
</dbReference>
<feature type="compositionally biased region" description="Basic and acidic residues" evidence="1">
    <location>
        <begin position="260"/>
        <end position="270"/>
    </location>
</feature>
<proteinExistence type="predicted"/>
<name>A0A917IEP3_9MICO</name>
<dbReference type="SMART" id="SM00332">
    <property type="entry name" value="PP2Cc"/>
    <property type="match status" value="1"/>
</dbReference>
<gene>
    <name evidence="3" type="ORF">GCM10010921_15370</name>
</gene>
<dbReference type="SMART" id="SM00331">
    <property type="entry name" value="PP2C_SIG"/>
    <property type="match status" value="1"/>
</dbReference>
<dbReference type="AlphaFoldDB" id="A0A917IEP3"/>
<comment type="caution">
    <text evidence="3">The sequence shown here is derived from an EMBL/GenBank/DDBJ whole genome shotgun (WGS) entry which is preliminary data.</text>
</comment>
<reference evidence="3" key="2">
    <citation type="submission" date="2020-09" db="EMBL/GenBank/DDBJ databases">
        <authorList>
            <person name="Sun Q."/>
            <person name="Zhou Y."/>
        </authorList>
    </citation>
    <scope>NUCLEOTIDE SEQUENCE</scope>
    <source>
        <strain evidence="3">CGMCC 1.15794</strain>
    </source>
</reference>
<dbReference type="SUPFAM" id="SSF81606">
    <property type="entry name" value="PP2C-like"/>
    <property type="match status" value="1"/>
</dbReference>
<dbReference type="Pfam" id="PF13672">
    <property type="entry name" value="PP2C_2"/>
    <property type="match status" value="1"/>
</dbReference>
<dbReference type="GO" id="GO:0004722">
    <property type="term" value="F:protein serine/threonine phosphatase activity"/>
    <property type="evidence" value="ECO:0007669"/>
    <property type="project" value="InterPro"/>
</dbReference>
<sequence>MSEQVVLSWGAGTDRGLRRATNQDAYLAEPPVFLVADGMGGHDGGAEASRAAIDGFRPLIGRRAVTVADVEAAFASALGAVEAVGVEGLAAGTTLAGAAICEEAGATYWLILNVGDSRTYRLVDGVLEQVSVDHSAVQALVERGEIDAAAAARHPHRNVVTRALGAGSSAVPDYWLLPAEAGDRILVCSDGLTKDLADARIEEILRAESSAQAAATRLVHEALLHGGHDNVTAVVADLHALADADEHPTSPADADTVPRAPEEGERVAQL</sequence>
<dbReference type="Gene3D" id="3.60.40.10">
    <property type="entry name" value="PPM-type phosphatase domain"/>
    <property type="match status" value="1"/>
</dbReference>
<dbReference type="Proteomes" id="UP000657592">
    <property type="component" value="Unassembled WGS sequence"/>
</dbReference>
<dbReference type="PANTHER" id="PTHR47992">
    <property type="entry name" value="PROTEIN PHOSPHATASE"/>
    <property type="match status" value="1"/>
</dbReference>